<feature type="domain" description="Rad60/SUMO-like" evidence="2">
    <location>
        <begin position="412"/>
        <end position="464"/>
    </location>
</feature>
<sequence>MVSDSSDEEVITKRQPIKIKPRTFLPKPRRVVTNGSPTNTSASVTQSPSETVEPLEIRPNAYNDDDDDIFFTRNTTFSRKMTSKKSRRSEILRTLEDNPKLHTNEAEKEEGTKRKAKSKGKGKLSDWTTSDEPITMFDEESDHIYISDAEERKKIRINPDENIRFDSQEDSLTPPPEISHYLLQSTLAPLHAALSQFSRTIRSDGNDIGSPIAASVLQDDIELDPELLAIQQSIKQKKRNSIQSVDTKVEILVKPKHHLCSSISGEDGVIPDYEKPIKFILNTEDTFEQLISHLCSRRGIPKPDLVLTYKNVKVFPRGTPSSLGMSGLVHLEAFNKESYMHFKEQQKFERKRLFDGLYNELMDNDNNTSVNSSRETIDIETIDEIRTIINEEENYIYLKVQCQDETVEKLKSLTVQAVIERYKKIKDISGNVAIKLLFEDEVLLPDDKLIDTDLEDGDMLSVKII</sequence>
<keyword evidence="4" id="KW-1185">Reference proteome</keyword>
<reference evidence="3" key="1">
    <citation type="submission" date="2021-06" db="EMBL/GenBank/DDBJ databases">
        <authorList>
            <person name="Kallberg Y."/>
            <person name="Tangrot J."/>
            <person name="Rosling A."/>
        </authorList>
    </citation>
    <scope>NUCLEOTIDE SEQUENCE</scope>
    <source>
        <strain evidence="3">87-6 pot B 2015</strain>
    </source>
</reference>
<dbReference type="Proteomes" id="UP000789375">
    <property type="component" value="Unassembled WGS sequence"/>
</dbReference>
<feature type="compositionally biased region" description="Polar residues" evidence="1">
    <location>
        <begin position="33"/>
        <end position="50"/>
    </location>
</feature>
<comment type="caution">
    <text evidence="3">The sequence shown here is derived from an EMBL/GenBank/DDBJ whole genome shotgun (WGS) entry which is preliminary data.</text>
</comment>
<evidence type="ECO:0000313" key="4">
    <source>
        <dbReference type="Proteomes" id="UP000789375"/>
    </source>
</evidence>
<organism evidence="3 4">
    <name type="scientific">Funneliformis mosseae</name>
    <name type="common">Endomycorrhizal fungus</name>
    <name type="synonym">Glomus mosseae</name>
    <dbReference type="NCBI Taxonomy" id="27381"/>
    <lineage>
        <taxon>Eukaryota</taxon>
        <taxon>Fungi</taxon>
        <taxon>Fungi incertae sedis</taxon>
        <taxon>Mucoromycota</taxon>
        <taxon>Glomeromycotina</taxon>
        <taxon>Glomeromycetes</taxon>
        <taxon>Glomerales</taxon>
        <taxon>Glomeraceae</taxon>
        <taxon>Funneliformis</taxon>
    </lineage>
</organism>
<dbReference type="SUPFAM" id="SSF54236">
    <property type="entry name" value="Ubiquitin-like"/>
    <property type="match status" value="2"/>
</dbReference>
<feature type="region of interest" description="Disordered" evidence="1">
    <location>
        <begin position="26"/>
        <end position="67"/>
    </location>
</feature>
<evidence type="ECO:0000313" key="3">
    <source>
        <dbReference type="EMBL" id="CAG8612157.1"/>
    </source>
</evidence>
<evidence type="ECO:0000256" key="1">
    <source>
        <dbReference type="SAM" id="MobiDB-lite"/>
    </source>
</evidence>
<feature type="region of interest" description="Disordered" evidence="1">
    <location>
        <begin position="95"/>
        <end position="128"/>
    </location>
</feature>
<dbReference type="InterPro" id="IPR029071">
    <property type="entry name" value="Ubiquitin-like_domsf"/>
</dbReference>
<evidence type="ECO:0000259" key="2">
    <source>
        <dbReference type="Pfam" id="PF11976"/>
    </source>
</evidence>
<protein>
    <submittedName>
        <fullName evidence="3">6154_t:CDS:1</fullName>
    </submittedName>
</protein>
<proteinExistence type="predicted"/>
<name>A0A9N9CUD5_FUNMO</name>
<dbReference type="Gene3D" id="3.10.20.90">
    <property type="entry name" value="Phosphatidylinositol 3-kinase Catalytic Subunit, Chain A, domain 1"/>
    <property type="match status" value="2"/>
</dbReference>
<gene>
    <name evidence="3" type="ORF">FMOSSE_LOCUS9521</name>
</gene>
<dbReference type="CDD" id="cd01763">
    <property type="entry name" value="Ubl_SUMO_like"/>
    <property type="match status" value="1"/>
</dbReference>
<feature type="compositionally biased region" description="Basic and acidic residues" evidence="1">
    <location>
        <begin position="95"/>
        <end position="113"/>
    </location>
</feature>
<dbReference type="InterPro" id="IPR022617">
    <property type="entry name" value="Rad60/SUMO-like_dom"/>
</dbReference>
<dbReference type="EMBL" id="CAJVPP010002801">
    <property type="protein sequence ID" value="CAG8612157.1"/>
    <property type="molecule type" value="Genomic_DNA"/>
</dbReference>
<dbReference type="AlphaFoldDB" id="A0A9N9CUD5"/>
<dbReference type="Pfam" id="PF11976">
    <property type="entry name" value="Rad60-SLD"/>
    <property type="match status" value="1"/>
</dbReference>
<accession>A0A9N9CUD5</accession>